<evidence type="ECO:0000313" key="2">
    <source>
        <dbReference type="Proteomes" id="UP000198677"/>
    </source>
</evidence>
<reference evidence="2" key="1">
    <citation type="submission" date="2016-10" db="EMBL/GenBank/DDBJ databases">
        <authorList>
            <person name="Varghese N."/>
            <person name="Submissions S."/>
        </authorList>
    </citation>
    <scope>NUCLEOTIDE SEQUENCE [LARGE SCALE GENOMIC DNA]</scope>
    <source>
        <strain evidence="2">DSM 44675</strain>
    </source>
</reference>
<proteinExistence type="predicted"/>
<keyword evidence="2" id="KW-1185">Reference proteome</keyword>
<protein>
    <submittedName>
        <fullName evidence="1">Uncharacterized protein</fullName>
    </submittedName>
</protein>
<name>A0A1H7RK81_9NOCA</name>
<accession>A0A1H7RK81</accession>
<gene>
    <name evidence="1" type="ORF">SAMN05444583_111133</name>
</gene>
<dbReference type="Proteomes" id="UP000198677">
    <property type="component" value="Unassembled WGS sequence"/>
</dbReference>
<dbReference type="OrthoDB" id="4483179at2"/>
<sequence>MQITMPTTRDHPDTLARTIRFCRSGLVAAAAEMHGEGDAVRAADLEAARRLLDLGIGQMCTPSGLNSRRFQVQPRGMRIGRARTDRLVARADTLRFMVDLPSGSGPESWDETLTVTWFNMSTLEGGTHPLDNFTAENSPEPASRSALVRTGVGVIVAAIDGSDDDGGPSHRPGFVLIAE</sequence>
<dbReference type="AlphaFoldDB" id="A0A1H7RK81"/>
<dbReference type="RefSeq" id="WP_072752484.1">
    <property type="nucleotide sequence ID" value="NZ_FOAW01000011.1"/>
</dbReference>
<dbReference type="EMBL" id="FOAW01000011">
    <property type="protein sequence ID" value="SEL60631.1"/>
    <property type="molecule type" value="Genomic_DNA"/>
</dbReference>
<organism evidence="1 2">
    <name type="scientific">Rhodococcus maanshanensis</name>
    <dbReference type="NCBI Taxonomy" id="183556"/>
    <lineage>
        <taxon>Bacteria</taxon>
        <taxon>Bacillati</taxon>
        <taxon>Actinomycetota</taxon>
        <taxon>Actinomycetes</taxon>
        <taxon>Mycobacteriales</taxon>
        <taxon>Nocardiaceae</taxon>
        <taxon>Rhodococcus</taxon>
    </lineage>
</organism>
<evidence type="ECO:0000313" key="1">
    <source>
        <dbReference type="EMBL" id="SEL60631.1"/>
    </source>
</evidence>